<evidence type="ECO:0000313" key="1">
    <source>
        <dbReference type="EMBL" id="RKT54385.1"/>
    </source>
</evidence>
<dbReference type="OrthoDB" id="4760135at2"/>
<comment type="caution">
    <text evidence="1">The sequence shown here is derived from an EMBL/GenBank/DDBJ whole genome shotgun (WGS) entry which is preliminary data.</text>
</comment>
<dbReference type="RefSeq" id="WP_121005987.1">
    <property type="nucleotide sequence ID" value="NZ_RBXO01000001.1"/>
</dbReference>
<protein>
    <submittedName>
        <fullName evidence="1">Uncharacterized protein</fullName>
    </submittedName>
</protein>
<reference evidence="1 2" key="1">
    <citation type="submission" date="2018-10" db="EMBL/GenBank/DDBJ databases">
        <title>Sequencing the genomes of 1000 actinobacteria strains.</title>
        <authorList>
            <person name="Klenk H.-P."/>
        </authorList>
    </citation>
    <scope>NUCLEOTIDE SEQUENCE [LARGE SCALE GENOMIC DNA]</scope>
    <source>
        <strain evidence="1 2">DSM 43800</strain>
    </source>
</reference>
<keyword evidence="2" id="KW-1185">Reference proteome</keyword>
<name>A0A495W107_9PSEU</name>
<accession>A0A495W107</accession>
<gene>
    <name evidence="1" type="ORF">C8E97_3005</name>
</gene>
<evidence type="ECO:0000313" key="2">
    <source>
        <dbReference type="Proteomes" id="UP000282084"/>
    </source>
</evidence>
<dbReference type="EMBL" id="RBXO01000001">
    <property type="protein sequence ID" value="RKT54385.1"/>
    <property type="molecule type" value="Genomic_DNA"/>
</dbReference>
<dbReference type="AlphaFoldDB" id="A0A495W107"/>
<dbReference type="Proteomes" id="UP000282084">
    <property type="component" value="Unassembled WGS sequence"/>
</dbReference>
<organism evidence="1 2">
    <name type="scientific">Saccharothrix australiensis</name>
    <dbReference type="NCBI Taxonomy" id="2072"/>
    <lineage>
        <taxon>Bacteria</taxon>
        <taxon>Bacillati</taxon>
        <taxon>Actinomycetota</taxon>
        <taxon>Actinomycetes</taxon>
        <taxon>Pseudonocardiales</taxon>
        <taxon>Pseudonocardiaceae</taxon>
        <taxon>Saccharothrix</taxon>
    </lineage>
</organism>
<sequence>MDGQRTAPPTPWDIGPDPVPVRLRRSADALAALRSRIGRWFAERRADRAFRRFTGHFDVLETVLLRMLDRLAEASATPVADPGECYERCRRLDGRVSLVRGLFEWYAEKYDQRLDGRPHAGLLRAADEVTRSCWQEPFVAADLAPPTGPLCFVDGASAGHSVRRCPVPSDFRVAGDDPLAAFVAELPVPLVALPENATREAWWLVVTAHETGHHVQHDLGLTVPVVEALASAAPPGLGREWSTWSGEVFADAFSVLMVGEAAGWAVGELAFGSTGHLLRPVGAYPAPVVRLALLGEVLRGARALDAGPQVWPSFGTGAAGGTGVGSAFGTGAVGGAGGGAVSGAAEADGAGGGSLFGAAEAERWLVGLAGSGGPARERALAHARALPGIASALLDLPVAGYPLRSLADRDVLSNPRRIERWAAQLGRANPVLTPIDTRSAPRVLLAAGVRRYRSAGAADDLAGLHRALVRALAGSGAPGVLARRPDRSATGLADRLADRLLAEDGVR</sequence>
<proteinExistence type="predicted"/>